<dbReference type="SUPFAM" id="SSF117125">
    <property type="entry name" value="Putative glucosidase YicI, C-terminal domain"/>
    <property type="match status" value="1"/>
</dbReference>
<dbReference type="InterPro" id="IPR000322">
    <property type="entry name" value="Glyco_hydro_31_TIM"/>
</dbReference>
<reference evidence="10 11" key="1">
    <citation type="journal article" date="2016" name="Genome Announc.">
        <title>Draft Genome Sequence of Paenibacillus amylolyticus Heshi-A3, Isolated from Fermented Rice Bran in a Japanese Fermented Seafood Dish.</title>
        <authorList>
            <person name="Akuzawa S."/>
            <person name="Nagaoka J."/>
            <person name="Kanekatsu M."/>
            <person name="Kubota E."/>
            <person name="Ohtake R."/>
            <person name="Suzuki T."/>
            <person name="Kanesaki Y."/>
        </authorList>
    </citation>
    <scope>NUCLEOTIDE SEQUENCE [LARGE SCALE GENOMIC DNA]</scope>
    <source>
        <strain evidence="10 11">Heshi-A3</strain>
    </source>
</reference>
<keyword evidence="2 6" id="KW-0378">Hydrolase</keyword>
<dbReference type="Pfam" id="PF01055">
    <property type="entry name" value="Glyco_hydro_31_2nd"/>
    <property type="match status" value="1"/>
</dbReference>
<dbReference type="AlphaFoldDB" id="A0A100VJL7"/>
<evidence type="ECO:0000256" key="3">
    <source>
        <dbReference type="ARBA" id="ARBA00023295"/>
    </source>
</evidence>
<evidence type="ECO:0000256" key="2">
    <source>
        <dbReference type="ARBA" id="ARBA00022801"/>
    </source>
</evidence>
<dbReference type="Pfam" id="PF21365">
    <property type="entry name" value="Glyco_hydro_31_3rd"/>
    <property type="match status" value="1"/>
</dbReference>
<evidence type="ECO:0000256" key="5">
    <source>
        <dbReference type="ARBA" id="ARBA00066962"/>
    </source>
</evidence>
<evidence type="ECO:0000313" key="11">
    <source>
        <dbReference type="Proteomes" id="UP000069697"/>
    </source>
</evidence>
<dbReference type="SUPFAM" id="SSF51445">
    <property type="entry name" value="(Trans)glycosidases"/>
    <property type="match status" value="1"/>
</dbReference>
<dbReference type="InterPro" id="IPR048395">
    <property type="entry name" value="Glyco_hydro_31_C"/>
</dbReference>
<comment type="similarity">
    <text evidence="1 6">Belongs to the glycosyl hydrolase 31 family.</text>
</comment>
<dbReference type="SUPFAM" id="SSF51011">
    <property type="entry name" value="Glycosyl hydrolase domain"/>
    <property type="match status" value="1"/>
</dbReference>
<comment type="caution">
    <text evidence="10">The sequence shown here is derived from an EMBL/GenBank/DDBJ whole genome shotgun (WGS) entry which is preliminary data.</text>
</comment>
<dbReference type="EC" id="3.2.1.177" evidence="5"/>
<dbReference type="Pfam" id="PF13802">
    <property type="entry name" value="Gal_mutarotas_2"/>
    <property type="match status" value="1"/>
</dbReference>
<evidence type="ECO:0000259" key="8">
    <source>
        <dbReference type="Pfam" id="PF13802"/>
    </source>
</evidence>
<evidence type="ECO:0000259" key="7">
    <source>
        <dbReference type="Pfam" id="PF01055"/>
    </source>
</evidence>
<evidence type="ECO:0000256" key="6">
    <source>
        <dbReference type="RuleBase" id="RU361185"/>
    </source>
</evidence>
<dbReference type="InterPro" id="IPR017853">
    <property type="entry name" value="GH"/>
</dbReference>
<dbReference type="InterPro" id="IPR025887">
    <property type="entry name" value="Glyco_hydro_31_N_dom"/>
</dbReference>
<dbReference type="Gene3D" id="2.60.40.1180">
    <property type="entry name" value="Golgi alpha-mannosidase II"/>
    <property type="match status" value="2"/>
</dbReference>
<evidence type="ECO:0000256" key="1">
    <source>
        <dbReference type="ARBA" id="ARBA00007806"/>
    </source>
</evidence>
<dbReference type="NCBIfam" id="NF007940">
    <property type="entry name" value="PRK10658.1"/>
    <property type="match status" value="1"/>
</dbReference>
<feature type="domain" description="Glycosyl hydrolase family 31 C-terminal" evidence="9">
    <location>
        <begin position="582"/>
        <end position="667"/>
    </location>
</feature>
<dbReference type="SUPFAM" id="SSF74650">
    <property type="entry name" value="Galactose mutarotase-like"/>
    <property type="match status" value="1"/>
</dbReference>
<comment type="catalytic activity">
    <reaction evidence="4">
        <text>Hydrolysis of terminal, non-reducing alpha-D-xylose residues with release of alpha-D-xylose.</text>
        <dbReference type="EC" id="3.2.1.177"/>
    </reaction>
</comment>
<dbReference type="FunFam" id="3.20.20.80:FF:000053">
    <property type="entry name" value="Alpha-xylosidase YicI"/>
    <property type="match status" value="1"/>
</dbReference>
<dbReference type="PANTHER" id="PTHR43053">
    <property type="entry name" value="GLYCOSIDASE FAMILY 31"/>
    <property type="match status" value="1"/>
</dbReference>
<gene>
    <name evidence="10" type="ORF">PAHA3_0993</name>
</gene>
<feature type="domain" description="Glycoside hydrolase family 31 N-terminal" evidence="8">
    <location>
        <begin position="56"/>
        <end position="216"/>
    </location>
</feature>
<dbReference type="Gene3D" id="3.20.20.80">
    <property type="entry name" value="Glycosidases"/>
    <property type="match status" value="1"/>
</dbReference>
<dbReference type="RefSeq" id="WP_062833717.1">
    <property type="nucleotide sequence ID" value="NZ_BCNV01000001.1"/>
</dbReference>
<dbReference type="InterPro" id="IPR050985">
    <property type="entry name" value="Alpha-glycosidase_related"/>
</dbReference>
<sequence>MKFTDGFWMTREGYQIQNPTDIRDIVQKDNSLTVYAATKYIRTKGDTLNGTLLKATYSSPMPNVIRVTLNHHKGGVKKGPVFELNTQDANVDISKNEQGAVLKSGNLEVQIDKTNGWDVSFLYEGKRITGSGQRAAGYITGPSKEAYFREQLDLGIGEYVYGLGERFTPFVKNGQIVDTWNEDGGTSSEQSYKNIPFYLSNKGYGVFVNHPERVSYEIASENVSKVQFSVEGETLEYFIIGGDNPKDVLDNYTKLTGKPALPPAWTFGLWLTTSFTTDYDEATVNHFVDGMAERDLPLSVFHFDCFWMKEYQWSDFVWDEAMFPDPEGMLARLKEKGLKICAWINPYIAEKSYLFDEGMENGYLVKTADGSVWQWDMWQAGMALVDFTNPDAVNWYKSKLEVLLDQGVDSFKTDFGERIPTDVVYFDGSDPVKMHNYYTQLYNKAVFELLEEKIGKNEAALFARSATAGGQQFPVHWGGDCSSTYESMAESLRGGLSLGLSGFGFWSHDISGFESTASPDVYKRWVQFGLLSSHSRLHGSTSYRVPWLFDEESVDVVRDFTKLKISLMPYLYNSAVESTVKGIPMMRAMLLDFPEDPTTYSLDTQYMFGDSILVAPIFNKEGDVRYYLPEGTWTNYLTGAKVQGGRWISENHDFKTLPMMVKPNSLIAVGAVDSKPDYDFANDVSLHLFELADGQTAQAVVVNQAAEQELTVNVTRNGSVLEVRAEGAGKPWNIVLRGIESVSSVEGGSQVSGANGVVVTAATGATSLTIQL</sequence>
<dbReference type="EMBL" id="BCNV01000001">
    <property type="protein sequence ID" value="GAS80919.1"/>
    <property type="molecule type" value="Genomic_DNA"/>
</dbReference>
<dbReference type="GO" id="GO:0061634">
    <property type="term" value="F:alpha-D-xyloside xylohydrolase"/>
    <property type="evidence" value="ECO:0007669"/>
    <property type="project" value="UniProtKB-EC"/>
</dbReference>
<proteinExistence type="inferred from homology"/>
<evidence type="ECO:0000313" key="10">
    <source>
        <dbReference type="EMBL" id="GAS80919.1"/>
    </source>
</evidence>
<dbReference type="Gene3D" id="2.60.40.1760">
    <property type="entry name" value="glycosyl hydrolase (family 31)"/>
    <property type="match status" value="1"/>
</dbReference>
<accession>A0A100VJL7</accession>
<keyword evidence="3 6" id="KW-0326">Glycosidase</keyword>
<dbReference type="PANTHER" id="PTHR43053:SF4">
    <property type="entry name" value="MYOGENESIS-REGULATING GLYCOSIDASE"/>
    <property type="match status" value="1"/>
</dbReference>
<dbReference type="InterPro" id="IPR013780">
    <property type="entry name" value="Glyco_hydro_b"/>
</dbReference>
<dbReference type="InterPro" id="IPR011013">
    <property type="entry name" value="Gal_mutarotase_sf_dom"/>
</dbReference>
<evidence type="ECO:0000256" key="4">
    <source>
        <dbReference type="ARBA" id="ARBA00052064"/>
    </source>
</evidence>
<name>A0A100VJL7_PAEAM</name>
<feature type="domain" description="Glycoside hydrolase family 31 TIM barrel" evidence="7">
    <location>
        <begin position="259"/>
        <end position="573"/>
    </location>
</feature>
<dbReference type="CDD" id="cd06593">
    <property type="entry name" value="GH31_xylosidase_YicI"/>
    <property type="match status" value="1"/>
</dbReference>
<reference evidence="11" key="2">
    <citation type="submission" date="2016-01" db="EMBL/GenBank/DDBJ databases">
        <title>Draft Genome Sequence of Paenibacillus amylolyticus Heshi-A3 that Was Isolated from Fermented Rice Bran with Aging Salted Mackerel, Which Was Named Heshiko as Traditional Fermented Seafood in Japan.</title>
        <authorList>
            <person name="Akuzawa S."/>
            <person name="Nakagawa J."/>
            <person name="Kanekatsu T."/>
            <person name="Kubota E."/>
            <person name="Ohtake R."/>
            <person name="Suzuki T."/>
            <person name="Kanesaki Y."/>
        </authorList>
    </citation>
    <scope>NUCLEOTIDE SEQUENCE [LARGE SCALE GENOMIC DNA]</scope>
    <source>
        <strain evidence="11">Heshi-A3</strain>
    </source>
</reference>
<evidence type="ECO:0000259" key="9">
    <source>
        <dbReference type="Pfam" id="PF21365"/>
    </source>
</evidence>
<dbReference type="GO" id="GO:0030246">
    <property type="term" value="F:carbohydrate binding"/>
    <property type="evidence" value="ECO:0007669"/>
    <property type="project" value="InterPro"/>
</dbReference>
<dbReference type="GO" id="GO:0005975">
    <property type="term" value="P:carbohydrate metabolic process"/>
    <property type="evidence" value="ECO:0007669"/>
    <property type="project" value="InterPro"/>
</dbReference>
<protein>
    <recommendedName>
        <fullName evidence="5">alpha-D-xyloside xylohydrolase</fullName>
        <ecNumber evidence="5">3.2.1.177</ecNumber>
    </recommendedName>
</protein>
<organism evidence="10 11">
    <name type="scientific">Paenibacillus amylolyticus</name>
    <dbReference type="NCBI Taxonomy" id="1451"/>
    <lineage>
        <taxon>Bacteria</taxon>
        <taxon>Bacillati</taxon>
        <taxon>Bacillota</taxon>
        <taxon>Bacilli</taxon>
        <taxon>Bacillales</taxon>
        <taxon>Paenibacillaceae</taxon>
        <taxon>Paenibacillus</taxon>
    </lineage>
</organism>
<dbReference type="CDD" id="cd14752">
    <property type="entry name" value="GH31_N"/>
    <property type="match status" value="1"/>
</dbReference>
<dbReference type="Proteomes" id="UP000069697">
    <property type="component" value="Unassembled WGS sequence"/>
</dbReference>